<dbReference type="EMBL" id="CP021422">
    <property type="protein sequence ID" value="ASB41859.1"/>
    <property type="molecule type" value="Genomic_DNA"/>
</dbReference>
<dbReference type="AlphaFoldDB" id="A0A1Z2XTZ9"/>
<dbReference type="Proteomes" id="UP000196710">
    <property type="component" value="Chromosome"/>
</dbReference>
<keyword evidence="5" id="KW-1185">Reference proteome</keyword>
<keyword evidence="4" id="KW-0255">Endonuclease</keyword>
<reference evidence="5" key="2">
    <citation type="submission" date="2017-05" db="EMBL/GenBank/DDBJ databases">
        <title>Improved OligoMM genomes.</title>
        <authorList>
            <person name="Garzetti D."/>
        </authorList>
    </citation>
    <scope>NUCLEOTIDE SEQUENCE [LARGE SCALE GENOMIC DNA]</scope>
    <source>
        <strain evidence="5">KB18</strain>
    </source>
</reference>
<reference evidence="3" key="1">
    <citation type="journal article" date="2017" name="Genome Announc.">
        <title>High-Quality Whole-Genome Sequences of the Oligo-Mouse-Microbiota Bacterial Community.</title>
        <authorList>
            <person name="Garzetti D."/>
            <person name="Brugiroux S."/>
            <person name="Bunk B."/>
            <person name="Pukall R."/>
            <person name="McCoy K.D."/>
            <person name="Macpherson A.J."/>
            <person name="Stecher B."/>
        </authorList>
    </citation>
    <scope>NUCLEOTIDE SEQUENCE</scope>
    <source>
        <strain evidence="3">KB18</strain>
    </source>
</reference>
<keyword evidence="4" id="KW-0540">Nuclease</keyword>
<dbReference type="InterPro" id="IPR003615">
    <property type="entry name" value="HNH_nuc"/>
</dbReference>
<feature type="region of interest" description="Disordered" evidence="1">
    <location>
        <begin position="150"/>
        <end position="169"/>
    </location>
</feature>
<protein>
    <submittedName>
        <fullName evidence="4">HNH endonuclease</fullName>
    </submittedName>
</protein>
<gene>
    <name evidence="3" type="ORF">ADH66_15070</name>
    <name evidence="4" type="ORF">I5Q82_05450</name>
</gene>
<dbReference type="SUPFAM" id="SSF54060">
    <property type="entry name" value="His-Me finger endonucleases"/>
    <property type="match status" value="1"/>
</dbReference>
<accession>A0A1Z2XTZ9</accession>
<organism evidence="4 6">
    <name type="scientific">Acutalibacter muris</name>
    <dbReference type="NCBI Taxonomy" id="1796620"/>
    <lineage>
        <taxon>Bacteria</taxon>
        <taxon>Bacillati</taxon>
        <taxon>Bacillota</taxon>
        <taxon>Clostridia</taxon>
        <taxon>Eubacteriales</taxon>
        <taxon>Acutalibacteraceae</taxon>
        <taxon>Acutalibacter</taxon>
    </lineage>
</organism>
<feature type="domain" description="HNH nuclease" evidence="2">
    <location>
        <begin position="196"/>
        <end position="241"/>
    </location>
</feature>
<evidence type="ECO:0000313" key="6">
    <source>
        <dbReference type="Proteomes" id="UP000596035"/>
    </source>
</evidence>
<keyword evidence="4" id="KW-0378">Hydrolase</keyword>
<dbReference type="KEGG" id="amur:ADH66_15070"/>
<evidence type="ECO:0000313" key="3">
    <source>
        <dbReference type="EMBL" id="ASB41859.1"/>
    </source>
</evidence>
<dbReference type="Pfam" id="PF13392">
    <property type="entry name" value="HNH_3"/>
    <property type="match status" value="1"/>
</dbReference>
<name>A0A1Z2XTZ9_9FIRM</name>
<evidence type="ECO:0000256" key="1">
    <source>
        <dbReference type="SAM" id="MobiDB-lite"/>
    </source>
</evidence>
<evidence type="ECO:0000313" key="5">
    <source>
        <dbReference type="Proteomes" id="UP000196710"/>
    </source>
</evidence>
<sequence>MKKVWKYPDEITDFVREHGHEGSVREMQERVNSRFGTSFTYDQMKSMFSRHKIHAAPRLGRKYPDKRITTPEMDAFIREHLEGTGYQSMADLLNVRFGTSFTKDQMKNYYNRNKLDSGLTGRFEKGSVPANKGKTWDEFMSPESQAASRRTTFKPGHLPHNGGTPVGTIRLRHGHRNRPGSHPYYWQKVAEPNVWRMKHVIEWEEHNGPVPEGSMVTFANGDTLDWRIDNLILETRAQHAVKNRHHIHGYDQESALTANQIADIKIAVSQKKRRRKGGKS</sequence>
<dbReference type="InterPro" id="IPR044925">
    <property type="entry name" value="His-Me_finger_sf"/>
</dbReference>
<evidence type="ECO:0000259" key="2">
    <source>
        <dbReference type="Pfam" id="PF13392"/>
    </source>
</evidence>
<proteinExistence type="predicted"/>
<reference evidence="4 6" key="3">
    <citation type="submission" date="2020-11" db="EMBL/GenBank/DDBJ databases">
        <title>Closed and high quality bacterial genomes of the OMM12 community.</title>
        <authorList>
            <person name="Marbouty M."/>
            <person name="Lamy-Besnier Q."/>
            <person name="Debarbieux L."/>
            <person name="Koszul R."/>
        </authorList>
    </citation>
    <scope>NUCLEOTIDE SEQUENCE [LARGE SCALE GENOMIC DNA]</scope>
    <source>
        <strain evidence="4 6">KB18</strain>
    </source>
</reference>
<evidence type="ECO:0000313" key="4">
    <source>
        <dbReference type="EMBL" id="QQR31126.1"/>
    </source>
</evidence>
<dbReference type="RefSeq" id="WP_066539091.1">
    <property type="nucleotide sequence ID" value="NZ_CP021422.1"/>
</dbReference>
<dbReference type="GO" id="GO:0004519">
    <property type="term" value="F:endonuclease activity"/>
    <property type="evidence" value="ECO:0007669"/>
    <property type="project" value="UniProtKB-KW"/>
</dbReference>
<dbReference type="Proteomes" id="UP000596035">
    <property type="component" value="Chromosome"/>
</dbReference>
<dbReference type="EMBL" id="CP065321">
    <property type="protein sequence ID" value="QQR31126.1"/>
    <property type="molecule type" value="Genomic_DNA"/>
</dbReference>